<evidence type="ECO:0000313" key="6">
    <source>
        <dbReference type="Proteomes" id="UP000198211"/>
    </source>
</evidence>
<evidence type="ECO:0000313" key="5">
    <source>
        <dbReference type="EMBL" id="OWY90550.1"/>
    </source>
</evidence>
<dbReference type="OrthoDB" id="128844at2759"/>
<gene>
    <name evidence="5" type="ORF">PHMEG_00041275</name>
</gene>
<dbReference type="InterPro" id="IPR045379">
    <property type="entry name" value="Crinkler_N"/>
</dbReference>
<comment type="caution">
    <text evidence="5">The sequence shown here is derived from an EMBL/GenBank/DDBJ whole genome shotgun (WGS) entry which is preliminary data.</text>
</comment>
<name>A0A225UC92_9STRA</name>
<keyword evidence="3" id="KW-0964">Secreted</keyword>
<dbReference type="EMBL" id="NBNE01022624">
    <property type="protein sequence ID" value="OWY90550.1"/>
    <property type="molecule type" value="Genomic_DNA"/>
</dbReference>
<keyword evidence="6" id="KW-1185">Reference proteome</keyword>
<evidence type="ECO:0000256" key="3">
    <source>
        <dbReference type="ARBA" id="ARBA00022525"/>
    </source>
</evidence>
<protein>
    <submittedName>
        <fullName evidence="5">Crinkler (CRN)</fullName>
    </submittedName>
</protein>
<proteinExistence type="predicted"/>
<feature type="non-terminal residue" evidence="5">
    <location>
        <position position="225"/>
    </location>
</feature>
<reference evidence="6" key="1">
    <citation type="submission" date="2017-03" db="EMBL/GenBank/DDBJ databases">
        <title>Phytopthora megakarya and P. palmivora, two closely related causual agents of cacao black pod achieved similar genome size and gene model numbers by different mechanisms.</title>
        <authorList>
            <person name="Ali S."/>
            <person name="Shao J."/>
            <person name="Larry D.J."/>
            <person name="Kronmiller B."/>
            <person name="Shen D."/>
            <person name="Strem M.D."/>
            <person name="Melnick R.L."/>
            <person name="Guiltinan M.J."/>
            <person name="Tyler B.M."/>
            <person name="Meinhardt L.W."/>
            <person name="Bailey B.A."/>
        </authorList>
    </citation>
    <scope>NUCLEOTIDE SEQUENCE [LARGE SCALE GENOMIC DNA]</scope>
    <source>
        <strain evidence="6">zdho120</strain>
    </source>
</reference>
<comment type="subcellular location">
    <subcellularLocation>
        <location evidence="1">Host cell</location>
    </subcellularLocation>
    <subcellularLocation>
        <location evidence="2">Secreted</location>
    </subcellularLocation>
</comment>
<dbReference type="GO" id="GO:0043657">
    <property type="term" value="C:host cell"/>
    <property type="evidence" value="ECO:0007669"/>
    <property type="project" value="UniProtKB-SubCell"/>
</dbReference>
<evidence type="ECO:0000259" key="4">
    <source>
        <dbReference type="Pfam" id="PF20147"/>
    </source>
</evidence>
<feature type="domain" description="Crinkler effector protein N-terminal" evidence="4">
    <location>
        <begin position="4"/>
        <end position="118"/>
    </location>
</feature>
<dbReference type="GO" id="GO:0005576">
    <property type="term" value="C:extracellular region"/>
    <property type="evidence" value="ECO:0007669"/>
    <property type="project" value="UniProtKB-SubCell"/>
</dbReference>
<dbReference type="AlphaFoldDB" id="A0A225UC92"/>
<organism evidence="5 6">
    <name type="scientific">Phytophthora megakarya</name>
    <dbReference type="NCBI Taxonomy" id="4795"/>
    <lineage>
        <taxon>Eukaryota</taxon>
        <taxon>Sar</taxon>
        <taxon>Stramenopiles</taxon>
        <taxon>Oomycota</taxon>
        <taxon>Peronosporomycetes</taxon>
        <taxon>Peronosporales</taxon>
        <taxon>Peronosporaceae</taxon>
        <taxon>Phytophthora</taxon>
    </lineage>
</organism>
<evidence type="ECO:0000256" key="2">
    <source>
        <dbReference type="ARBA" id="ARBA00004613"/>
    </source>
</evidence>
<dbReference type="Proteomes" id="UP000198211">
    <property type="component" value="Unassembled WGS sequence"/>
</dbReference>
<evidence type="ECO:0000256" key="1">
    <source>
        <dbReference type="ARBA" id="ARBA00004340"/>
    </source>
</evidence>
<sequence length="225" mass="25305">MAKVRLLCAFVGEKGTFAVHIDEDKFLYDLQVAIKKENSNRLKDADAKTLELFPAKLGDKWLSLHGEDGKAVREGKTTEVIEELLQKSNQIPGADQLESELLKGMPTPGARQLHVLVKVADIGIKRPASDEEATIRKKKKSDKPPPKTLTEFENLTVNETEFQLDTLAVKQQSENPIIMTPGLNAFWEGFGEFPPLYFVREEEVIFWNVIKKFLSPAEKEATVIV</sequence>
<accession>A0A225UC92</accession>
<dbReference type="Pfam" id="PF20147">
    <property type="entry name" value="Crinkler"/>
    <property type="match status" value="1"/>
</dbReference>